<proteinExistence type="predicted"/>
<organism evidence="1 2">
    <name type="scientific">Neolentinus lepideus HHB14362 ss-1</name>
    <dbReference type="NCBI Taxonomy" id="1314782"/>
    <lineage>
        <taxon>Eukaryota</taxon>
        <taxon>Fungi</taxon>
        <taxon>Dikarya</taxon>
        <taxon>Basidiomycota</taxon>
        <taxon>Agaricomycotina</taxon>
        <taxon>Agaricomycetes</taxon>
        <taxon>Gloeophyllales</taxon>
        <taxon>Gloeophyllaceae</taxon>
        <taxon>Neolentinus</taxon>
    </lineage>
</organism>
<evidence type="ECO:0000313" key="2">
    <source>
        <dbReference type="Proteomes" id="UP000076761"/>
    </source>
</evidence>
<name>A0A165N8C3_9AGAM</name>
<dbReference type="InParanoid" id="A0A165N8C3"/>
<accession>A0A165N8C3</accession>
<dbReference type="EMBL" id="KV425644">
    <property type="protein sequence ID" value="KZT19302.1"/>
    <property type="molecule type" value="Genomic_DNA"/>
</dbReference>
<protein>
    <submittedName>
        <fullName evidence="1">Uncharacterized protein</fullName>
    </submittedName>
</protein>
<dbReference type="STRING" id="1314782.A0A165N8C3"/>
<dbReference type="OrthoDB" id="2506088at2759"/>
<reference evidence="1 2" key="1">
    <citation type="journal article" date="2016" name="Mol. Biol. Evol.">
        <title>Comparative Genomics of Early-Diverging Mushroom-Forming Fungi Provides Insights into the Origins of Lignocellulose Decay Capabilities.</title>
        <authorList>
            <person name="Nagy L.G."/>
            <person name="Riley R."/>
            <person name="Tritt A."/>
            <person name="Adam C."/>
            <person name="Daum C."/>
            <person name="Floudas D."/>
            <person name="Sun H."/>
            <person name="Yadav J.S."/>
            <person name="Pangilinan J."/>
            <person name="Larsson K.H."/>
            <person name="Matsuura K."/>
            <person name="Barry K."/>
            <person name="Labutti K."/>
            <person name="Kuo R."/>
            <person name="Ohm R.A."/>
            <person name="Bhattacharya S.S."/>
            <person name="Shirouzu T."/>
            <person name="Yoshinaga Y."/>
            <person name="Martin F.M."/>
            <person name="Grigoriev I.V."/>
            <person name="Hibbett D.S."/>
        </authorList>
    </citation>
    <scope>NUCLEOTIDE SEQUENCE [LARGE SCALE GENOMIC DNA]</scope>
    <source>
        <strain evidence="1 2">HHB14362 ss-1</strain>
    </source>
</reference>
<dbReference type="Proteomes" id="UP000076761">
    <property type="component" value="Unassembled WGS sequence"/>
</dbReference>
<feature type="non-terminal residue" evidence="1">
    <location>
        <position position="212"/>
    </location>
</feature>
<keyword evidence="2" id="KW-1185">Reference proteome</keyword>
<dbReference type="AlphaFoldDB" id="A0A165N8C3"/>
<sequence>DVWHPAYDCVLKEEIIFRIIPYTFPADNPQQSETCSHIGMHGNFFCRRCTVGGSATEKETSEGYQALFKVCYWSNRTLILLISISQPGNARTCGETLGVVEKQLWTACLGVQETVDALQSMTGVKDKIASFWIDKCIIKAREIQNERISNVTTRDPRLNKKTLKGDARKAVKADIVQSIQRVDIHKDTPVEILHTYLLGQDKYVWYATHNEW</sequence>
<feature type="non-terminal residue" evidence="1">
    <location>
        <position position="1"/>
    </location>
</feature>
<gene>
    <name evidence="1" type="ORF">NEOLEDRAFT_1045414</name>
</gene>
<evidence type="ECO:0000313" key="1">
    <source>
        <dbReference type="EMBL" id="KZT19302.1"/>
    </source>
</evidence>